<keyword evidence="1" id="KW-0812">Transmembrane</keyword>
<gene>
    <name evidence="2" type="ORF">ODALV1_LOCUS15139</name>
</gene>
<dbReference type="Proteomes" id="UP001642540">
    <property type="component" value="Unassembled WGS sequence"/>
</dbReference>
<name>A0ABP1QTH5_9HEXA</name>
<protein>
    <submittedName>
        <fullName evidence="2">Uncharacterized protein</fullName>
    </submittedName>
</protein>
<evidence type="ECO:0000256" key="1">
    <source>
        <dbReference type="SAM" id="Phobius"/>
    </source>
</evidence>
<feature type="transmembrane region" description="Helical" evidence="1">
    <location>
        <begin position="127"/>
        <end position="153"/>
    </location>
</feature>
<keyword evidence="1" id="KW-0472">Membrane</keyword>
<reference evidence="2 3" key="1">
    <citation type="submission" date="2024-08" db="EMBL/GenBank/DDBJ databases">
        <authorList>
            <person name="Cucini C."/>
            <person name="Frati F."/>
        </authorList>
    </citation>
    <scope>NUCLEOTIDE SEQUENCE [LARGE SCALE GENOMIC DNA]</scope>
</reference>
<dbReference type="EMBL" id="CAXLJM020000046">
    <property type="protein sequence ID" value="CAL8111547.1"/>
    <property type="molecule type" value="Genomic_DNA"/>
</dbReference>
<accession>A0ABP1QTH5</accession>
<feature type="transmembrane region" description="Helical" evidence="1">
    <location>
        <begin position="295"/>
        <end position="317"/>
    </location>
</feature>
<keyword evidence="1" id="KW-1133">Transmembrane helix</keyword>
<evidence type="ECO:0000313" key="3">
    <source>
        <dbReference type="Proteomes" id="UP001642540"/>
    </source>
</evidence>
<keyword evidence="3" id="KW-1185">Reference proteome</keyword>
<evidence type="ECO:0000313" key="2">
    <source>
        <dbReference type="EMBL" id="CAL8111547.1"/>
    </source>
</evidence>
<feature type="transmembrane region" description="Helical" evidence="1">
    <location>
        <begin position="37"/>
        <end position="57"/>
    </location>
</feature>
<comment type="caution">
    <text evidence="2">The sequence shown here is derived from an EMBL/GenBank/DDBJ whole genome shotgun (WGS) entry which is preliminary data.</text>
</comment>
<sequence length="363" mass="41170">MPCLKFTSFIGWINGIFLLDSPWGIPRFTSWLSPSALISLVNLIIISFLVTDMFINYSDIIERTEIQRLGVYISKISSTHRMLFYFVLRFTFLFKAKRLGKFLNQLYFYPTKNGSVLKRNLSKFDTLLIIISYTCTLVVSIQSTFLISTTFTIGDSVLKPLGSTVYGLVLGFFGILPVGLSDTIAFAIIIAIIRGILRIFKEFCKDIENVFGQPVDIKYKVNWPSSKIDAGRFIDLKMEFEKSTNILSEKGAFKIHPNFLASKDIDLPYTREEIIAKFHEMTNIFEIAGKVVSPFVFIILVVTTVELVATVSTIFVIGHQGIFLLTDVVVLIKVAIHLCLLQVGYGVQVTVQYKSFILLFFFQ</sequence>
<organism evidence="2 3">
    <name type="scientific">Orchesella dallaii</name>
    <dbReference type="NCBI Taxonomy" id="48710"/>
    <lineage>
        <taxon>Eukaryota</taxon>
        <taxon>Metazoa</taxon>
        <taxon>Ecdysozoa</taxon>
        <taxon>Arthropoda</taxon>
        <taxon>Hexapoda</taxon>
        <taxon>Collembola</taxon>
        <taxon>Entomobryomorpha</taxon>
        <taxon>Entomobryoidea</taxon>
        <taxon>Orchesellidae</taxon>
        <taxon>Orchesellinae</taxon>
        <taxon>Orchesella</taxon>
    </lineage>
</organism>
<feature type="transmembrane region" description="Helical" evidence="1">
    <location>
        <begin position="165"/>
        <end position="193"/>
    </location>
</feature>
<proteinExistence type="predicted"/>
<feature type="transmembrane region" description="Helical" evidence="1">
    <location>
        <begin position="323"/>
        <end position="347"/>
    </location>
</feature>